<dbReference type="GO" id="GO:0006355">
    <property type="term" value="P:regulation of DNA-templated transcription"/>
    <property type="evidence" value="ECO:0007669"/>
    <property type="project" value="InterPro"/>
</dbReference>
<dbReference type="CDD" id="cd00383">
    <property type="entry name" value="trans_reg_C"/>
    <property type="match status" value="1"/>
</dbReference>
<dbReference type="EMBL" id="DWYS01000128">
    <property type="protein sequence ID" value="HJB08324.1"/>
    <property type="molecule type" value="Genomic_DNA"/>
</dbReference>
<evidence type="ECO:0000256" key="9">
    <source>
        <dbReference type="PROSITE-ProRule" id="PRU01091"/>
    </source>
</evidence>
<evidence type="ECO:0000256" key="4">
    <source>
        <dbReference type="ARBA" id="ARBA00023015"/>
    </source>
</evidence>
<keyword evidence="4" id="KW-0805">Transcription regulation</keyword>
<reference evidence="12" key="1">
    <citation type="journal article" date="2021" name="PeerJ">
        <title>Extensive microbial diversity within the chicken gut microbiome revealed by metagenomics and culture.</title>
        <authorList>
            <person name="Gilroy R."/>
            <person name="Ravi A."/>
            <person name="Getino M."/>
            <person name="Pursley I."/>
            <person name="Horton D.L."/>
            <person name="Alikhan N.F."/>
            <person name="Baker D."/>
            <person name="Gharbi K."/>
            <person name="Hall N."/>
            <person name="Watson M."/>
            <person name="Adriaenssens E.M."/>
            <person name="Foster-Nyarko E."/>
            <person name="Jarju S."/>
            <person name="Secka A."/>
            <person name="Antonio M."/>
            <person name="Oren A."/>
            <person name="Chaudhuri R.R."/>
            <person name="La Ragione R."/>
            <person name="Hildebrand F."/>
            <person name="Pallen M.J."/>
        </authorList>
    </citation>
    <scope>NUCLEOTIDE SEQUENCE</scope>
    <source>
        <strain evidence="12">CHK188-4685</strain>
    </source>
</reference>
<dbReference type="PANTHER" id="PTHR48111">
    <property type="entry name" value="REGULATOR OF RPOS"/>
    <property type="match status" value="1"/>
</dbReference>
<keyword evidence="5 9" id="KW-0238">DNA-binding</keyword>
<evidence type="ECO:0000313" key="13">
    <source>
        <dbReference type="Proteomes" id="UP000886804"/>
    </source>
</evidence>
<dbReference type="GO" id="GO:0005829">
    <property type="term" value="C:cytosol"/>
    <property type="evidence" value="ECO:0007669"/>
    <property type="project" value="TreeGrafter"/>
</dbReference>
<sequence>MQIESRKGDIMENNTYKLLIADDDKDIRSILSLILTQEGYEVLTAQNGQEVLELADESIDLYILDVGMPVLSGFAAARQLSGRFSAPVIFLTAYSTEADKVMGFSAGADDYIVKPFSNTELLLRVRAVLRRTHRLAPAESSLKENSAPSVLAFKDLTLDLDSQSVKRGEEMILLTYTEFQLLRLFITHPKKIFSPENLYQSIWGETAVGDAAIMVHIKNLRKKLGDSSRSPRYIKTAWGKGYYLE</sequence>
<evidence type="ECO:0000259" key="11">
    <source>
        <dbReference type="PROSITE" id="PS51755"/>
    </source>
</evidence>
<dbReference type="GO" id="GO:0000976">
    <property type="term" value="F:transcription cis-regulatory region binding"/>
    <property type="evidence" value="ECO:0007669"/>
    <property type="project" value="TreeGrafter"/>
</dbReference>
<protein>
    <recommendedName>
        <fullName evidence="1">Stage 0 sporulation protein A homolog</fullName>
    </recommendedName>
</protein>
<accession>A0A9D2L968</accession>
<dbReference type="Gene3D" id="6.10.250.690">
    <property type="match status" value="1"/>
</dbReference>
<dbReference type="Pfam" id="PF00486">
    <property type="entry name" value="Trans_reg_C"/>
    <property type="match status" value="1"/>
</dbReference>
<dbReference type="InterPro" id="IPR001867">
    <property type="entry name" value="OmpR/PhoB-type_DNA-bd"/>
</dbReference>
<keyword evidence="2 8" id="KW-0597">Phosphoprotein</keyword>
<dbReference type="Proteomes" id="UP000886804">
    <property type="component" value="Unassembled WGS sequence"/>
</dbReference>
<dbReference type="Pfam" id="PF00072">
    <property type="entry name" value="Response_reg"/>
    <property type="match status" value="1"/>
</dbReference>
<dbReference type="SMART" id="SM00448">
    <property type="entry name" value="REC"/>
    <property type="match status" value="1"/>
</dbReference>
<dbReference type="GO" id="GO:0032993">
    <property type="term" value="C:protein-DNA complex"/>
    <property type="evidence" value="ECO:0007669"/>
    <property type="project" value="TreeGrafter"/>
</dbReference>
<dbReference type="PROSITE" id="PS51755">
    <property type="entry name" value="OMPR_PHOB"/>
    <property type="match status" value="1"/>
</dbReference>
<evidence type="ECO:0000256" key="3">
    <source>
        <dbReference type="ARBA" id="ARBA00023012"/>
    </source>
</evidence>
<dbReference type="SUPFAM" id="SSF52172">
    <property type="entry name" value="CheY-like"/>
    <property type="match status" value="1"/>
</dbReference>
<evidence type="ECO:0000256" key="5">
    <source>
        <dbReference type="ARBA" id="ARBA00023125"/>
    </source>
</evidence>
<dbReference type="GO" id="GO:0000156">
    <property type="term" value="F:phosphorelay response regulator activity"/>
    <property type="evidence" value="ECO:0007669"/>
    <property type="project" value="TreeGrafter"/>
</dbReference>
<dbReference type="CDD" id="cd17574">
    <property type="entry name" value="REC_OmpR"/>
    <property type="match status" value="1"/>
</dbReference>
<dbReference type="Gene3D" id="3.40.50.2300">
    <property type="match status" value="1"/>
</dbReference>
<dbReference type="SMART" id="SM00862">
    <property type="entry name" value="Trans_reg_C"/>
    <property type="match status" value="1"/>
</dbReference>
<feature type="DNA-binding region" description="OmpR/PhoB-type" evidence="9">
    <location>
        <begin position="148"/>
        <end position="245"/>
    </location>
</feature>
<dbReference type="Gene3D" id="1.10.10.10">
    <property type="entry name" value="Winged helix-like DNA-binding domain superfamily/Winged helix DNA-binding domain"/>
    <property type="match status" value="1"/>
</dbReference>
<keyword evidence="6" id="KW-0804">Transcription</keyword>
<keyword evidence="3" id="KW-0902">Two-component regulatory system</keyword>
<dbReference type="AlphaFoldDB" id="A0A9D2L968"/>
<organism evidence="12 13">
    <name type="scientific">Candidatus Enterocloster faecavium</name>
    <dbReference type="NCBI Taxonomy" id="2838560"/>
    <lineage>
        <taxon>Bacteria</taxon>
        <taxon>Bacillati</taxon>
        <taxon>Bacillota</taxon>
        <taxon>Clostridia</taxon>
        <taxon>Lachnospirales</taxon>
        <taxon>Lachnospiraceae</taxon>
        <taxon>Enterocloster</taxon>
    </lineage>
</organism>
<dbReference type="InterPro" id="IPR039420">
    <property type="entry name" value="WalR-like"/>
</dbReference>
<feature type="domain" description="OmpR/PhoB-type" evidence="11">
    <location>
        <begin position="148"/>
        <end position="245"/>
    </location>
</feature>
<dbReference type="InterPro" id="IPR001789">
    <property type="entry name" value="Sig_transdc_resp-reg_receiver"/>
</dbReference>
<evidence type="ECO:0000256" key="1">
    <source>
        <dbReference type="ARBA" id="ARBA00018672"/>
    </source>
</evidence>
<dbReference type="PANTHER" id="PTHR48111:SF40">
    <property type="entry name" value="PHOSPHATE REGULON TRANSCRIPTIONAL REGULATORY PROTEIN PHOB"/>
    <property type="match status" value="1"/>
</dbReference>
<evidence type="ECO:0000256" key="7">
    <source>
        <dbReference type="ARBA" id="ARBA00024867"/>
    </source>
</evidence>
<feature type="modified residue" description="4-aspartylphosphate" evidence="8">
    <location>
        <position position="65"/>
    </location>
</feature>
<evidence type="ECO:0000259" key="10">
    <source>
        <dbReference type="PROSITE" id="PS50110"/>
    </source>
</evidence>
<dbReference type="InterPro" id="IPR036388">
    <property type="entry name" value="WH-like_DNA-bd_sf"/>
</dbReference>
<comment type="function">
    <text evidence="7">May play the central regulatory role in sporulation. It may be an element of the effector pathway responsible for the activation of sporulation genes in response to nutritional stress. Spo0A may act in concert with spo0H (a sigma factor) to control the expression of some genes that are critical to the sporulation process.</text>
</comment>
<proteinExistence type="predicted"/>
<evidence type="ECO:0000256" key="6">
    <source>
        <dbReference type="ARBA" id="ARBA00023163"/>
    </source>
</evidence>
<gene>
    <name evidence="12" type="ORF">H9716_10770</name>
</gene>
<dbReference type="InterPro" id="IPR011006">
    <property type="entry name" value="CheY-like_superfamily"/>
</dbReference>
<feature type="domain" description="Response regulatory" evidence="10">
    <location>
        <begin position="17"/>
        <end position="129"/>
    </location>
</feature>
<evidence type="ECO:0000256" key="8">
    <source>
        <dbReference type="PROSITE-ProRule" id="PRU00169"/>
    </source>
</evidence>
<evidence type="ECO:0000256" key="2">
    <source>
        <dbReference type="ARBA" id="ARBA00022553"/>
    </source>
</evidence>
<name>A0A9D2L968_9FIRM</name>
<evidence type="ECO:0000313" key="12">
    <source>
        <dbReference type="EMBL" id="HJB08324.1"/>
    </source>
</evidence>
<reference evidence="12" key="2">
    <citation type="submission" date="2021-04" db="EMBL/GenBank/DDBJ databases">
        <authorList>
            <person name="Gilroy R."/>
        </authorList>
    </citation>
    <scope>NUCLEOTIDE SEQUENCE</scope>
    <source>
        <strain evidence="12">CHK188-4685</strain>
    </source>
</reference>
<dbReference type="PROSITE" id="PS50110">
    <property type="entry name" value="RESPONSE_REGULATORY"/>
    <property type="match status" value="1"/>
</dbReference>
<comment type="caution">
    <text evidence="12">The sequence shown here is derived from an EMBL/GenBank/DDBJ whole genome shotgun (WGS) entry which is preliminary data.</text>
</comment>